<keyword evidence="5" id="KW-0862">Zinc</keyword>
<evidence type="ECO:0000256" key="4">
    <source>
        <dbReference type="ARBA" id="ARBA00022801"/>
    </source>
</evidence>
<feature type="domain" description="Peptidase M20 dimerisation" evidence="7">
    <location>
        <begin position="224"/>
        <end position="360"/>
    </location>
</feature>
<reference evidence="8 9" key="1">
    <citation type="journal article" date="2015" name="J. Microbiol.">
        <title>Sphingosinicella ginsenosidimutans sp. nov., with ginsenoside converting activity.</title>
        <authorList>
            <person name="Kim J.K."/>
            <person name="Kang M.S."/>
            <person name="Park S.C."/>
            <person name="Kim K.M."/>
            <person name="Choi K."/>
            <person name="Yoon M.H."/>
            <person name="Im W.T."/>
        </authorList>
    </citation>
    <scope>NUCLEOTIDE SEQUENCE [LARGE SCALE GENOMIC DNA]</scope>
    <source>
        <strain evidence="8 9">BS-11</strain>
    </source>
</reference>
<dbReference type="NCBIfam" id="NF006596">
    <property type="entry name" value="PRK09133.1"/>
    <property type="match status" value="1"/>
</dbReference>
<dbReference type="InterPro" id="IPR036264">
    <property type="entry name" value="Bact_exopeptidase_dim_dom"/>
</dbReference>
<dbReference type="RefSeq" id="WP_147042070.1">
    <property type="nucleotide sequence ID" value="NZ_BAABIR010000002.1"/>
</dbReference>
<keyword evidence="6" id="KW-0732">Signal</keyword>
<feature type="chain" id="PRO_5023103655" evidence="6">
    <location>
        <begin position="24"/>
        <end position="468"/>
    </location>
</feature>
<dbReference type="InterPro" id="IPR047177">
    <property type="entry name" value="Pept_M20A"/>
</dbReference>
<keyword evidence="2" id="KW-0645">Protease</keyword>
<evidence type="ECO:0000259" key="7">
    <source>
        <dbReference type="Pfam" id="PF07687"/>
    </source>
</evidence>
<dbReference type="AlphaFoldDB" id="A0A5C6TQE1"/>
<dbReference type="Proteomes" id="UP000321249">
    <property type="component" value="Unassembled WGS sequence"/>
</dbReference>
<dbReference type="Pfam" id="PF07687">
    <property type="entry name" value="M20_dimer"/>
    <property type="match status" value="1"/>
</dbReference>
<evidence type="ECO:0000256" key="3">
    <source>
        <dbReference type="ARBA" id="ARBA00022723"/>
    </source>
</evidence>
<keyword evidence="3" id="KW-0479">Metal-binding</keyword>
<evidence type="ECO:0000313" key="8">
    <source>
        <dbReference type="EMBL" id="TXC62682.1"/>
    </source>
</evidence>
<dbReference type="GO" id="GO:0008233">
    <property type="term" value="F:peptidase activity"/>
    <property type="evidence" value="ECO:0007669"/>
    <property type="project" value="UniProtKB-KW"/>
</dbReference>
<dbReference type="SUPFAM" id="SSF53187">
    <property type="entry name" value="Zn-dependent exopeptidases"/>
    <property type="match status" value="1"/>
</dbReference>
<dbReference type="SUPFAM" id="SSF55031">
    <property type="entry name" value="Bacterial exopeptidase dimerisation domain"/>
    <property type="match status" value="1"/>
</dbReference>
<dbReference type="Gene3D" id="3.30.70.360">
    <property type="match status" value="1"/>
</dbReference>
<name>A0A5C6TQE1_9SPHN</name>
<dbReference type="EMBL" id="VOQQ01000001">
    <property type="protein sequence ID" value="TXC62682.1"/>
    <property type="molecule type" value="Genomic_DNA"/>
</dbReference>
<dbReference type="GO" id="GO:0046872">
    <property type="term" value="F:metal ion binding"/>
    <property type="evidence" value="ECO:0007669"/>
    <property type="project" value="UniProtKB-KW"/>
</dbReference>
<dbReference type="GO" id="GO:0006508">
    <property type="term" value="P:proteolysis"/>
    <property type="evidence" value="ECO:0007669"/>
    <property type="project" value="UniProtKB-KW"/>
</dbReference>
<keyword evidence="9" id="KW-1185">Reference proteome</keyword>
<comment type="caution">
    <text evidence="8">The sequence shown here is derived from an EMBL/GenBank/DDBJ whole genome shotgun (WGS) entry which is preliminary data.</text>
</comment>
<accession>A0A5C6TQE1</accession>
<dbReference type="PANTHER" id="PTHR45962:SF1">
    <property type="entry name" value="N-FATTY-ACYL-AMINO ACID SYNTHASE_HYDROLASE PM20D1"/>
    <property type="match status" value="1"/>
</dbReference>
<dbReference type="Gene3D" id="1.10.150.900">
    <property type="match status" value="1"/>
</dbReference>
<dbReference type="OrthoDB" id="9809784at2"/>
<feature type="signal peptide" evidence="6">
    <location>
        <begin position="1"/>
        <end position="23"/>
    </location>
</feature>
<evidence type="ECO:0000256" key="1">
    <source>
        <dbReference type="ARBA" id="ARBA00006247"/>
    </source>
</evidence>
<evidence type="ECO:0000313" key="9">
    <source>
        <dbReference type="Proteomes" id="UP000321249"/>
    </source>
</evidence>
<proteinExistence type="inferred from homology"/>
<protein>
    <submittedName>
        <fullName evidence="8">M20/M25/M40 family metallo-hydrolase</fullName>
    </submittedName>
</protein>
<keyword evidence="4 8" id="KW-0378">Hydrolase</keyword>
<evidence type="ECO:0000256" key="6">
    <source>
        <dbReference type="SAM" id="SignalP"/>
    </source>
</evidence>
<comment type="similarity">
    <text evidence="1">Belongs to the peptidase M20A family.</text>
</comment>
<dbReference type="Pfam" id="PF01546">
    <property type="entry name" value="Peptidase_M20"/>
    <property type="match status" value="1"/>
</dbReference>
<organism evidence="8 9">
    <name type="scientific">Allosphingosinicella ginsenosidimutans</name>
    <dbReference type="NCBI Taxonomy" id="1176539"/>
    <lineage>
        <taxon>Bacteria</taxon>
        <taxon>Pseudomonadati</taxon>
        <taxon>Pseudomonadota</taxon>
        <taxon>Alphaproteobacteria</taxon>
        <taxon>Sphingomonadales</taxon>
        <taxon>Sphingomonadaceae</taxon>
        <taxon>Allosphingosinicella</taxon>
    </lineage>
</organism>
<evidence type="ECO:0000256" key="5">
    <source>
        <dbReference type="ARBA" id="ARBA00022833"/>
    </source>
</evidence>
<gene>
    <name evidence="8" type="ORF">FRZ32_02795</name>
</gene>
<dbReference type="PANTHER" id="PTHR45962">
    <property type="entry name" value="N-FATTY-ACYL-AMINO ACID SYNTHASE/HYDROLASE PM20D1"/>
    <property type="match status" value="1"/>
</dbReference>
<sequence>MRFAAIISSLLATAATAQPPAQAPDRWHQEAREIYREAVNTPTVQGRGQVPALAEALARRFRAAGFTDVTIHPYDVVRPDDHTAALIVRWPAAHPSGRKAMLLMAHMDVVEARREDWSRDPFELGEADGYFYGRGTGDDKMGVIAITTALLRLKAEGFQPDRDIIVLFTGDEETGGRGAELAANQWLDTSQIDFALNGDAGGGAFDESGHLLGFGIQTSEKIYQDYTLTATNPGGHSSRPRPDNAIYALAHTLDRLEQYRFAPMQNETTRAYFAHRATTADPALAALIRRWLANPDDGAAADAIEASPTETGLTRTRCVATRLAGGHANNALPQLATANVNCRIFPGVDPATVLATLREIGAPDHVSVEPVEVAHPSGPSPLRPDVVGAFTAAVHARHPGAAIVPDMSAGATDGLYFRVRGVPVYGVEGSWIVTPIDERAHGRDERLPVRAFDEDLDHWTDMIRRLAR</sequence>
<dbReference type="InterPro" id="IPR011650">
    <property type="entry name" value="Peptidase_M20_dimer"/>
</dbReference>
<evidence type="ECO:0000256" key="2">
    <source>
        <dbReference type="ARBA" id="ARBA00022670"/>
    </source>
</evidence>
<dbReference type="InterPro" id="IPR002933">
    <property type="entry name" value="Peptidase_M20"/>
</dbReference>
<dbReference type="Gene3D" id="3.40.630.10">
    <property type="entry name" value="Zn peptidases"/>
    <property type="match status" value="1"/>
</dbReference>